<dbReference type="GO" id="GO:0008955">
    <property type="term" value="F:peptidoglycan glycosyltransferase activity"/>
    <property type="evidence" value="ECO:0007669"/>
    <property type="project" value="UniProtKB-UniRule"/>
</dbReference>
<feature type="transmembrane region" description="Helical" evidence="16">
    <location>
        <begin position="348"/>
        <end position="370"/>
    </location>
</feature>
<reference evidence="18" key="1">
    <citation type="journal article" date="2019" name="Genome Announc.">
        <title>Draft Genome Sequence of Pseudoalteromonas piscicida Strain 36Y ROTHPW, an Hypersaline Seawater Isolate from the South Coast of Sonora, Mexico.</title>
        <authorList>
            <person name="Sanchez-Diaz R."/>
            <person name="Molina-Garza Z.J."/>
            <person name="Cruz-Suarez L.E."/>
            <person name="Selvin J."/>
            <person name="Kiran G.S."/>
            <person name="Ibarra-Gamez J.C."/>
            <person name="Gomez-Gil B."/>
            <person name="Galaviz-Silva L."/>
        </authorList>
    </citation>
    <scope>NUCLEOTIDE SEQUENCE [LARGE SCALE GENOMIC DNA]</scope>
    <source>
        <strain evidence="18">36Y_RITHPW</strain>
    </source>
</reference>
<comment type="caution">
    <text evidence="17">The sequence shown here is derived from an EMBL/GenBank/DDBJ whole genome shotgun (WGS) entry which is preliminary data.</text>
</comment>
<feature type="transmembrane region" description="Helical" evidence="16">
    <location>
        <begin position="24"/>
        <end position="47"/>
    </location>
</feature>
<evidence type="ECO:0000256" key="2">
    <source>
        <dbReference type="ARBA" id="ARBA00004752"/>
    </source>
</evidence>
<keyword evidence="18" id="KW-1185">Reference proteome</keyword>
<dbReference type="UniPathway" id="UPA00219"/>
<evidence type="ECO:0000256" key="11">
    <source>
        <dbReference type="ARBA" id="ARBA00023136"/>
    </source>
</evidence>
<sequence>MINVANITEALTPRQSESLFDVPLMYCMLMLIGVGFVMVTSASMPVAERLFDNPLHFTIRHLIFLVGAFILFWFATNIPMTWWKRSNPYLLLFGLVLLVAVLIIGREVNGARRWIPLGPFGLQVAEASKLFFFSYIAGYLVRKREEVQENIKGFAKPMVVFAAYAFLILMQPDLGTVVVMFVTTVGLLFLAGAKLWQFFTLMLTGVSLVVLLIIIEPYRMKRVVGFLNPWEDPFGAGYQLVQSLMAYGQGGWFGQGLGNSIQKLQYLPEAHNDFIFAVIAEELGFIGVFSIIILLGVLVTRALFIGQKALKANKEYEGYFALGIGIWFAFQAVVNIGASAGILPTKGLTLPFVSYGGSSLWVMTIAAGILQRIDFETKMSTRQATSRGGRR</sequence>
<keyword evidence="7 16" id="KW-0812">Transmembrane</keyword>
<dbReference type="HAMAP" id="MF_00913">
    <property type="entry name" value="PGT_FtsW_proteobact"/>
    <property type="match status" value="1"/>
</dbReference>
<feature type="transmembrane region" description="Helical" evidence="16">
    <location>
        <begin position="195"/>
        <end position="215"/>
    </location>
</feature>
<feature type="transmembrane region" description="Helical" evidence="16">
    <location>
        <begin position="120"/>
        <end position="141"/>
    </location>
</feature>
<comment type="function">
    <text evidence="16">Peptidoglycan polymerase that is essential for cell division.</text>
</comment>
<feature type="transmembrane region" description="Helical" evidence="16">
    <location>
        <begin position="161"/>
        <end position="189"/>
    </location>
</feature>
<dbReference type="PROSITE" id="PS00428">
    <property type="entry name" value="FTSW_RODA_SPOVE"/>
    <property type="match status" value="1"/>
</dbReference>
<dbReference type="InterPro" id="IPR013437">
    <property type="entry name" value="FtsW"/>
</dbReference>
<feature type="transmembrane region" description="Helical" evidence="16">
    <location>
        <begin position="274"/>
        <end position="299"/>
    </location>
</feature>
<dbReference type="GO" id="GO:0005886">
    <property type="term" value="C:plasma membrane"/>
    <property type="evidence" value="ECO:0007669"/>
    <property type="project" value="UniProtKB-SubCell"/>
</dbReference>
<feature type="transmembrane region" description="Helical" evidence="16">
    <location>
        <begin position="59"/>
        <end position="76"/>
    </location>
</feature>
<evidence type="ECO:0000256" key="6">
    <source>
        <dbReference type="ARBA" id="ARBA00022679"/>
    </source>
</evidence>
<keyword evidence="13 16" id="KW-0961">Cell wall biogenesis/degradation</keyword>
<name>A0A2A5JW41_PSEO7</name>
<evidence type="ECO:0000256" key="8">
    <source>
        <dbReference type="ARBA" id="ARBA00022960"/>
    </source>
</evidence>
<evidence type="ECO:0000256" key="1">
    <source>
        <dbReference type="ARBA" id="ARBA00004651"/>
    </source>
</evidence>
<evidence type="ECO:0000256" key="14">
    <source>
        <dbReference type="ARBA" id="ARBA00038053"/>
    </source>
</evidence>
<dbReference type="EC" id="2.4.99.28" evidence="16"/>
<protein>
    <recommendedName>
        <fullName evidence="16">Probable peptidoglycan glycosyltransferase FtsW</fullName>
        <shortName evidence="16">PGT</shortName>
        <ecNumber evidence="16">2.4.99.28</ecNumber>
    </recommendedName>
    <alternativeName>
        <fullName evidence="16">Cell division protein FtsW</fullName>
    </alternativeName>
    <alternativeName>
        <fullName evidence="16">Cell wall polymerase</fullName>
    </alternativeName>
    <alternativeName>
        <fullName evidence="16">Peptidoglycan polymerase</fullName>
        <shortName evidence="16">PG polymerase</shortName>
    </alternativeName>
</protein>
<dbReference type="OrthoDB" id="9768187at2"/>
<evidence type="ECO:0000256" key="13">
    <source>
        <dbReference type="ARBA" id="ARBA00023316"/>
    </source>
</evidence>
<dbReference type="GO" id="GO:0043093">
    <property type="term" value="P:FtsZ-dependent cytokinesis"/>
    <property type="evidence" value="ECO:0007669"/>
    <property type="project" value="UniProtKB-UniRule"/>
</dbReference>
<dbReference type="GO" id="GO:0015648">
    <property type="term" value="F:lipid-linked peptidoglycan transporter activity"/>
    <property type="evidence" value="ECO:0007669"/>
    <property type="project" value="TreeGrafter"/>
</dbReference>
<keyword evidence="9 16" id="KW-0573">Peptidoglycan synthesis</keyword>
<comment type="subcellular location">
    <subcellularLocation>
        <location evidence="16">Cell inner membrane</location>
        <topology evidence="16">Multi-pass membrane protein</topology>
    </subcellularLocation>
    <subcellularLocation>
        <location evidence="1">Cell membrane</location>
        <topology evidence="1">Multi-pass membrane protein</topology>
    </subcellularLocation>
    <text evidence="16">Localizes to the division septum.</text>
</comment>
<comment type="pathway">
    <text evidence="2 16">Cell wall biogenesis; peptidoglycan biosynthesis.</text>
</comment>
<feature type="transmembrane region" description="Helical" evidence="16">
    <location>
        <begin position="319"/>
        <end position="342"/>
    </location>
</feature>
<accession>A0A2A5JW41</accession>
<comment type="catalytic activity">
    <reaction evidence="15 16">
        <text>[GlcNAc-(1-&gt;4)-Mur2Ac(oyl-L-Ala-gamma-D-Glu-L-Lys-D-Ala-D-Ala)](n)-di-trans,octa-cis-undecaprenyl diphosphate + beta-D-GlcNAc-(1-&gt;4)-Mur2Ac(oyl-L-Ala-gamma-D-Glu-L-Lys-D-Ala-D-Ala)-di-trans,octa-cis-undecaprenyl diphosphate = [GlcNAc-(1-&gt;4)-Mur2Ac(oyl-L-Ala-gamma-D-Glu-L-Lys-D-Ala-D-Ala)](n+1)-di-trans,octa-cis-undecaprenyl diphosphate + di-trans,octa-cis-undecaprenyl diphosphate + H(+)</text>
        <dbReference type="Rhea" id="RHEA:23708"/>
        <dbReference type="Rhea" id="RHEA-COMP:9602"/>
        <dbReference type="Rhea" id="RHEA-COMP:9603"/>
        <dbReference type="ChEBI" id="CHEBI:15378"/>
        <dbReference type="ChEBI" id="CHEBI:58405"/>
        <dbReference type="ChEBI" id="CHEBI:60033"/>
        <dbReference type="ChEBI" id="CHEBI:78435"/>
        <dbReference type="EC" id="2.4.99.28"/>
    </reaction>
</comment>
<keyword evidence="8 16" id="KW-0133">Cell shape</keyword>
<comment type="similarity">
    <text evidence="14 16">Belongs to the SEDS family. FtsW subfamily.</text>
</comment>
<evidence type="ECO:0000256" key="4">
    <source>
        <dbReference type="ARBA" id="ARBA00022618"/>
    </source>
</evidence>
<dbReference type="Pfam" id="PF01098">
    <property type="entry name" value="FTSW_RODA_SPOVE"/>
    <property type="match status" value="1"/>
</dbReference>
<evidence type="ECO:0000256" key="3">
    <source>
        <dbReference type="ARBA" id="ARBA00022475"/>
    </source>
</evidence>
<keyword evidence="10 16" id="KW-1133">Transmembrane helix</keyword>
<dbReference type="GO" id="GO:0032153">
    <property type="term" value="C:cell division site"/>
    <property type="evidence" value="ECO:0007669"/>
    <property type="project" value="UniProtKB-UniRule"/>
</dbReference>
<evidence type="ECO:0000256" key="7">
    <source>
        <dbReference type="ARBA" id="ARBA00022692"/>
    </source>
</evidence>
<gene>
    <name evidence="16" type="primary">ftsW</name>
    <name evidence="17" type="ORF">CEX98_01145</name>
</gene>
<evidence type="ECO:0000256" key="10">
    <source>
        <dbReference type="ARBA" id="ARBA00022989"/>
    </source>
</evidence>
<dbReference type="PANTHER" id="PTHR30474">
    <property type="entry name" value="CELL CYCLE PROTEIN"/>
    <property type="match status" value="1"/>
</dbReference>
<dbReference type="InterPro" id="IPR001182">
    <property type="entry name" value="FtsW/RodA"/>
</dbReference>
<dbReference type="NCBIfam" id="NF008042">
    <property type="entry name" value="PRK10774.1"/>
    <property type="match status" value="1"/>
</dbReference>
<proteinExistence type="inferred from homology"/>
<evidence type="ECO:0000256" key="9">
    <source>
        <dbReference type="ARBA" id="ARBA00022984"/>
    </source>
</evidence>
<keyword evidence="12 16" id="KW-0131">Cell cycle</keyword>
<keyword evidence="16" id="KW-0997">Cell inner membrane</keyword>
<evidence type="ECO:0000256" key="12">
    <source>
        <dbReference type="ARBA" id="ARBA00023306"/>
    </source>
</evidence>
<organism evidence="17 18">
    <name type="scientific">Pseudoalteromonas piscicida</name>
    <dbReference type="NCBI Taxonomy" id="43662"/>
    <lineage>
        <taxon>Bacteria</taxon>
        <taxon>Pseudomonadati</taxon>
        <taxon>Pseudomonadota</taxon>
        <taxon>Gammaproteobacteria</taxon>
        <taxon>Alteromonadales</taxon>
        <taxon>Pseudoalteromonadaceae</taxon>
        <taxon>Pseudoalteromonas</taxon>
    </lineage>
</organism>
<evidence type="ECO:0000256" key="16">
    <source>
        <dbReference type="HAMAP-Rule" id="MF_00913"/>
    </source>
</evidence>
<keyword evidence="4 16" id="KW-0132">Cell division</keyword>
<evidence type="ECO:0000256" key="15">
    <source>
        <dbReference type="ARBA" id="ARBA00049902"/>
    </source>
</evidence>
<evidence type="ECO:0000256" key="5">
    <source>
        <dbReference type="ARBA" id="ARBA00022676"/>
    </source>
</evidence>
<dbReference type="GO" id="GO:0008360">
    <property type="term" value="P:regulation of cell shape"/>
    <property type="evidence" value="ECO:0007669"/>
    <property type="project" value="UniProtKB-KW"/>
</dbReference>
<dbReference type="NCBIfam" id="TIGR02614">
    <property type="entry name" value="ftsW"/>
    <property type="match status" value="1"/>
</dbReference>
<evidence type="ECO:0000313" key="18">
    <source>
        <dbReference type="Proteomes" id="UP000228621"/>
    </source>
</evidence>
<dbReference type="GO" id="GO:0071555">
    <property type="term" value="P:cell wall organization"/>
    <property type="evidence" value="ECO:0007669"/>
    <property type="project" value="UniProtKB-KW"/>
</dbReference>
<dbReference type="PANTHER" id="PTHR30474:SF2">
    <property type="entry name" value="PEPTIDOGLYCAN GLYCOSYLTRANSFERASE FTSW-RELATED"/>
    <property type="match status" value="1"/>
</dbReference>
<feature type="transmembrane region" description="Helical" evidence="16">
    <location>
        <begin position="88"/>
        <end position="108"/>
    </location>
</feature>
<keyword evidence="6 16" id="KW-0808">Transferase</keyword>
<keyword evidence="5 16" id="KW-0328">Glycosyltransferase</keyword>
<dbReference type="InterPro" id="IPR018365">
    <property type="entry name" value="Cell_cycle_FtsW-rel_CS"/>
</dbReference>
<evidence type="ECO:0000313" key="17">
    <source>
        <dbReference type="EMBL" id="PCK33559.1"/>
    </source>
</evidence>
<dbReference type="RefSeq" id="WP_099640311.1">
    <property type="nucleotide sequence ID" value="NZ_JAQPZX010000041.1"/>
</dbReference>
<keyword evidence="11 16" id="KW-0472">Membrane</keyword>
<dbReference type="Proteomes" id="UP000228621">
    <property type="component" value="Unassembled WGS sequence"/>
</dbReference>
<dbReference type="GO" id="GO:0009252">
    <property type="term" value="P:peptidoglycan biosynthetic process"/>
    <property type="evidence" value="ECO:0007669"/>
    <property type="project" value="UniProtKB-UniRule"/>
</dbReference>
<keyword evidence="3 16" id="KW-1003">Cell membrane</keyword>
<dbReference type="AlphaFoldDB" id="A0A2A5JW41"/>
<dbReference type="EMBL" id="NKHF01000005">
    <property type="protein sequence ID" value="PCK33559.1"/>
    <property type="molecule type" value="Genomic_DNA"/>
</dbReference>